<accession>A0A2T7CRU9</accession>
<dbReference type="Gramene" id="PUZ45993">
    <property type="protein sequence ID" value="PUZ45993"/>
    <property type="gene ID" value="GQ55_7G010700"/>
</dbReference>
<name>A0A2T7CRU9_9POAL</name>
<dbReference type="EMBL" id="CM009755">
    <property type="protein sequence ID" value="PUZ45993.1"/>
    <property type="molecule type" value="Genomic_DNA"/>
</dbReference>
<sequence length="97" mass="9815">MGAPEPVSATPAPEQPREQAGAAETEVPPPRAEDEGLPAPPPPEPRPEESSAGGGEGGMATDATPAEGADLRKGKGSEAGLGAERTCSRYRRVIGSR</sequence>
<organism evidence="2 3">
    <name type="scientific">Panicum hallii var. hallii</name>
    <dbReference type="NCBI Taxonomy" id="1504633"/>
    <lineage>
        <taxon>Eukaryota</taxon>
        <taxon>Viridiplantae</taxon>
        <taxon>Streptophyta</taxon>
        <taxon>Embryophyta</taxon>
        <taxon>Tracheophyta</taxon>
        <taxon>Spermatophyta</taxon>
        <taxon>Magnoliopsida</taxon>
        <taxon>Liliopsida</taxon>
        <taxon>Poales</taxon>
        <taxon>Poaceae</taxon>
        <taxon>PACMAD clade</taxon>
        <taxon>Panicoideae</taxon>
        <taxon>Panicodae</taxon>
        <taxon>Paniceae</taxon>
        <taxon>Panicinae</taxon>
        <taxon>Panicum</taxon>
        <taxon>Panicum sect. Panicum</taxon>
    </lineage>
</organism>
<proteinExistence type="predicted"/>
<feature type="compositionally biased region" description="Basic residues" evidence="1">
    <location>
        <begin position="88"/>
        <end position="97"/>
    </location>
</feature>
<protein>
    <submittedName>
        <fullName evidence="2">Uncharacterized protein</fullName>
    </submittedName>
</protein>
<dbReference type="Proteomes" id="UP000244336">
    <property type="component" value="Chromosome 7"/>
</dbReference>
<keyword evidence="3" id="KW-1185">Reference proteome</keyword>
<feature type="region of interest" description="Disordered" evidence="1">
    <location>
        <begin position="1"/>
        <end position="97"/>
    </location>
</feature>
<dbReference type="AlphaFoldDB" id="A0A2T7CRU9"/>
<reference evidence="2 3" key="1">
    <citation type="submission" date="2018-04" db="EMBL/GenBank/DDBJ databases">
        <title>WGS assembly of Panicum hallii var. hallii HAL2.</title>
        <authorList>
            <person name="Lovell J."/>
            <person name="Jenkins J."/>
            <person name="Lowry D."/>
            <person name="Mamidi S."/>
            <person name="Sreedasyam A."/>
            <person name="Weng X."/>
            <person name="Barry K."/>
            <person name="Bonette J."/>
            <person name="Campitelli B."/>
            <person name="Daum C."/>
            <person name="Gordon S."/>
            <person name="Gould B."/>
            <person name="Lipzen A."/>
            <person name="MacQueen A."/>
            <person name="Palacio-Mejia J."/>
            <person name="Plott C."/>
            <person name="Shakirov E."/>
            <person name="Shu S."/>
            <person name="Yoshinaga Y."/>
            <person name="Zane M."/>
            <person name="Rokhsar D."/>
            <person name="Grimwood J."/>
            <person name="Schmutz J."/>
            <person name="Juenger T."/>
        </authorList>
    </citation>
    <scope>NUCLEOTIDE SEQUENCE [LARGE SCALE GENOMIC DNA]</scope>
    <source>
        <strain evidence="3">cv. HAL2</strain>
    </source>
</reference>
<evidence type="ECO:0000313" key="2">
    <source>
        <dbReference type="EMBL" id="PUZ45993.1"/>
    </source>
</evidence>
<evidence type="ECO:0000313" key="3">
    <source>
        <dbReference type="Proteomes" id="UP000244336"/>
    </source>
</evidence>
<gene>
    <name evidence="2" type="ORF">GQ55_7G010700</name>
</gene>
<evidence type="ECO:0000256" key="1">
    <source>
        <dbReference type="SAM" id="MobiDB-lite"/>
    </source>
</evidence>